<gene>
    <name evidence="5" type="ORF">RGD00_03310</name>
</gene>
<proteinExistence type="inferred from homology"/>
<evidence type="ECO:0000256" key="1">
    <source>
        <dbReference type="ARBA" id="ARBA00004196"/>
    </source>
</evidence>
<sequence>MTDDINHQDPTGGVSRRGFLAGTGSTLALAGLAGTLAAPAIAQAKAVRVGLGLNYGPFNQPWRRGCYTLLKKVVELGGEPVTVRGTPSKQSEQDSARTLLDRDIDVLVLGIYSLESETAYLVEEAQRRGIKTVGFAVPVKDSPFVTEDTYGTGTVMGYHVMNATGRQGTFVQTAESRGFYTPFDQEGDTFALMASYEPRMKLLEFMSGSVSTQDQISKGRENVLSLLQANPQPGSITGIISWWWPLTIGAAQALRQMNRTDVRIFNHYFSNQLLEEMSQPDSPIEFSTDVPWHTMGEMVAETAIKLGQGEEVPPFHSRVPVTQITKDQAAEALAEVQKMDEEAIAFLAQYGG</sequence>
<dbReference type="Proteomes" id="UP001247754">
    <property type="component" value="Unassembled WGS sequence"/>
</dbReference>
<keyword evidence="6" id="KW-1185">Reference proteome</keyword>
<accession>A0ABU1F426</accession>
<keyword evidence="3" id="KW-0732">Signal</keyword>
<comment type="similarity">
    <text evidence="2">Belongs to the bacterial solute-binding protein 2 family.</text>
</comment>
<dbReference type="Pfam" id="PF13407">
    <property type="entry name" value="Peripla_BP_4"/>
    <property type="match status" value="1"/>
</dbReference>
<dbReference type="InterPro" id="IPR025997">
    <property type="entry name" value="SBP_2_dom"/>
</dbReference>
<comment type="caution">
    <text evidence="5">The sequence shown here is derived from an EMBL/GenBank/DDBJ whole genome shotgun (WGS) entry which is preliminary data.</text>
</comment>
<feature type="domain" description="Periplasmic binding protein" evidence="4">
    <location>
        <begin position="58"/>
        <end position="310"/>
    </location>
</feature>
<dbReference type="PANTHER" id="PTHR46847">
    <property type="entry name" value="D-ALLOSE-BINDING PERIPLASMIC PROTEIN-RELATED"/>
    <property type="match status" value="1"/>
</dbReference>
<evidence type="ECO:0000256" key="3">
    <source>
        <dbReference type="ARBA" id="ARBA00022729"/>
    </source>
</evidence>
<dbReference type="RefSeq" id="WP_310455848.1">
    <property type="nucleotide sequence ID" value="NZ_JAVKPH010000002.1"/>
</dbReference>
<protein>
    <submittedName>
        <fullName evidence="5">Substrate-binding domain-containing protein</fullName>
    </submittedName>
</protein>
<dbReference type="InterPro" id="IPR028082">
    <property type="entry name" value="Peripla_BP_I"/>
</dbReference>
<evidence type="ECO:0000313" key="5">
    <source>
        <dbReference type="EMBL" id="MDR5651618.1"/>
    </source>
</evidence>
<dbReference type="Gene3D" id="3.40.50.2300">
    <property type="match status" value="2"/>
</dbReference>
<evidence type="ECO:0000313" key="6">
    <source>
        <dbReference type="Proteomes" id="UP001247754"/>
    </source>
</evidence>
<dbReference type="InterPro" id="IPR006311">
    <property type="entry name" value="TAT_signal"/>
</dbReference>
<evidence type="ECO:0000256" key="2">
    <source>
        <dbReference type="ARBA" id="ARBA00007639"/>
    </source>
</evidence>
<dbReference type="EMBL" id="JAVKPH010000002">
    <property type="protein sequence ID" value="MDR5651618.1"/>
    <property type="molecule type" value="Genomic_DNA"/>
</dbReference>
<reference evidence="5 6" key="1">
    <citation type="submission" date="2023-09" db="EMBL/GenBank/DDBJ databases">
        <title>Xinfangfangia sedmenti sp. nov., isolated the sedment.</title>
        <authorList>
            <person name="Xu L."/>
        </authorList>
    </citation>
    <scope>NUCLEOTIDE SEQUENCE [LARGE SCALE GENOMIC DNA]</scope>
    <source>
        <strain evidence="5 6">LG-4</strain>
    </source>
</reference>
<dbReference type="SUPFAM" id="SSF53822">
    <property type="entry name" value="Periplasmic binding protein-like I"/>
    <property type="match status" value="1"/>
</dbReference>
<name>A0ABU1F426_9RHOB</name>
<organism evidence="5 6">
    <name type="scientific">Ruixingdingia sedimenti</name>
    <dbReference type="NCBI Taxonomy" id="3073604"/>
    <lineage>
        <taxon>Bacteria</taxon>
        <taxon>Pseudomonadati</taxon>
        <taxon>Pseudomonadota</taxon>
        <taxon>Alphaproteobacteria</taxon>
        <taxon>Rhodobacterales</taxon>
        <taxon>Paracoccaceae</taxon>
        <taxon>Ruixingdingia</taxon>
    </lineage>
</organism>
<comment type="subcellular location">
    <subcellularLocation>
        <location evidence="1">Cell envelope</location>
    </subcellularLocation>
</comment>
<dbReference type="PROSITE" id="PS51318">
    <property type="entry name" value="TAT"/>
    <property type="match status" value="1"/>
</dbReference>
<evidence type="ECO:0000259" key="4">
    <source>
        <dbReference type="Pfam" id="PF13407"/>
    </source>
</evidence>
<dbReference type="PANTHER" id="PTHR46847:SF2">
    <property type="entry name" value="ABC TRANSPORTER SUGAR-BINDING PROTEIN"/>
    <property type="match status" value="1"/>
</dbReference>